<evidence type="ECO:0000256" key="11">
    <source>
        <dbReference type="SAM" id="Phobius"/>
    </source>
</evidence>
<evidence type="ECO:0000256" key="8">
    <source>
        <dbReference type="ARBA" id="ARBA00022989"/>
    </source>
</evidence>
<evidence type="ECO:0000313" key="14">
    <source>
        <dbReference type="Proteomes" id="UP000235584"/>
    </source>
</evidence>
<dbReference type="GO" id="GO:0055085">
    <property type="term" value="P:transmembrane transport"/>
    <property type="evidence" value="ECO:0007669"/>
    <property type="project" value="InterPro"/>
</dbReference>
<reference evidence="13 14" key="1">
    <citation type="submission" date="2018-01" db="EMBL/GenBank/DDBJ databases">
        <title>Complete genome sequence of Bacteriovorax stolpii DSM12778.</title>
        <authorList>
            <person name="Tang B."/>
            <person name="Chang J."/>
        </authorList>
    </citation>
    <scope>NUCLEOTIDE SEQUENCE [LARGE SCALE GENOMIC DNA]</scope>
    <source>
        <strain evidence="13 14">DSM 12778</strain>
    </source>
</reference>
<dbReference type="PROSITE" id="PS52015">
    <property type="entry name" value="TONB_CTD"/>
    <property type="match status" value="1"/>
</dbReference>
<keyword evidence="14" id="KW-1185">Reference proteome</keyword>
<feature type="compositionally biased region" description="Low complexity" evidence="10">
    <location>
        <begin position="87"/>
        <end position="97"/>
    </location>
</feature>
<keyword evidence="7" id="KW-0653">Protein transport</keyword>
<dbReference type="Pfam" id="PF03544">
    <property type="entry name" value="TonB_C"/>
    <property type="match status" value="1"/>
</dbReference>
<accession>A0A2K9NUM1</accession>
<organism evidence="13 14">
    <name type="scientific">Bacteriovorax stolpii</name>
    <name type="common">Bdellovibrio stolpii</name>
    <dbReference type="NCBI Taxonomy" id="960"/>
    <lineage>
        <taxon>Bacteria</taxon>
        <taxon>Pseudomonadati</taxon>
        <taxon>Bdellovibrionota</taxon>
        <taxon>Bacteriovoracia</taxon>
        <taxon>Bacteriovoracales</taxon>
        <taxon>Bacteriovoracaceae</taxon>
        <taxon>Bacteriovorax</taxon>
    </lineage>
</organism>
<evidence type="ECO:0000256" key="5">
    <source>
        <dbReference type="ARBA" id="ARBA00022519"/>
    </source>
</evidence>
<evidence type="ECO:0000259" key="12">
    <source>
        <dbReference type="PROSITE" id="PS52015"/>
    </source>
</evidence>
<keyword evidence="5" id="KW-0997">Cell inner membrane</keyword>
<evidence type="ECO:0000256" key="7">
    <source>
        <dbReference type="ARBA" id="ARBA00022927"/>
    </source>
</evidence>
<evidence type="ECO:0000256" key="2">
    <source>
        <dbReference type="ARBA" id="ARBA00006555"/>
    </source>
</evidence>
<evidence type="ECO:0000256" key="3">
    <source>
        <dbReference type="ARBA" id="ARBA00022448"/>
    </source>
</evidence>
<dbReference type="InterPro" id="IPR037682">
    <property type="entry name" value="TonB_C"/>
</dbReference>
<dbReference type="Proteomes" id="UP000235584">
    <property type="component" value="Chromosome"/>
</dbReference>
<evidence type="ECO:0000256" key="6">
    <source>
        <dbReference type="ARBA" id="ARBA00022692"/>
    </source>
</evidence>
<proteinExistence type="inferred from homology"/>
<keyword evidence="4" id="KW-1003">Cell membrane</keyword>
<dbReference type="PANTHER" id="PTHR33446:SF2">
    <property type="entry name" value="PROTEIN TONB"/>
    <property type="match status" value="1"/>
</dbReference>
<feature type="domain" description="TonB C-terminal" evidence="12">
    <location>
        <begin position="103"/>
        <end position="189"/>
    </location>
</feature>
<gene>
    <name evidence="13" type="ORF">C0V70_14135</name>
</gene>
<feature type="transmembrane region" description="Helical" evidence="11">
    <location>
        <begin position="6"/>
        <end position="26"/>
    </location>
</feature>
<name>A0A2K9NUM1_BACTC</name>
<evidence type="ECO:0000256" key="4">
    <source>
        <dbReference type="ARBA" id="ARBA00022475"/>
    </source>
</evidence>
<dbReference type="KEGG" id="bsto:C0V70_14135"/>
<dbReference type="RefSeq" id="WP_102244512.1">
    <property type="nucleotide sequence ID" value="NZ_CP025704.1"/>
</dbReference>
<feature type="region of interest" description="Disordered" evidence="10">
    <location>
        <begin position="87"/>
        <end position="110"/>
    </location>
</feature>
<dbReference type="GO" id="GO:0031992">
    <property type="term" value="F:energy transducer activity"/>
    <property type="evidence" value="ECO:0007669"/>
    <property type="project" value="TreeGrafter"/>
</dbReference>
<dbReference type="GO" id="GO:0098797">
    <property type="term" value="C:plasma membrane protein complex"/>
    <property type="evidence" value="ECO:0007669"/>
    <property type="project" value="TreeGrafter"/>
</dbReference>
<keyword evidence="3" id="KW-0813">Transport</keyword>
<evidence type="ECO:0000256" key="9">
    <source>
        <dbReference type="ARBA" id="ARBA00023136"/>
    </source>
</evidence>
<dbReference type="InterPro" id="IPR051045">
    <property type="entry name" value="TonB-dependent_transducer"/>
</dbReference>
<evidence type="ECO:0000256" key="10">
    <source>
        <dbReference type="SAM" id="MobiDB-lite"/>
    </source>
</evidence>
<dbReference type="Gene3D" id="3.30.2420.10">
    <property type="entry name" value="TonB"/>
    <property type="match status" value="1"/>
</dbReference>
<evidence type="ECO:0000313" key="13">
    <source>
        <dbReference type="EMBL" id="AUN99221.1"/>
    </source>
</evidence>
<comment type="subcellular location">
    <subcellularLocation>
        <location evidence="1">Cell inner membrane</location>
        <topology evidence="1">Single-pass membrane protein</topology>
        <orientation evidence="1">Periplasmic side</orientation>
    </subcellularLocation>
</comment>
<protein>
    <recommendedName>
        <fullName evidence="12">TonB C-terminal domain-containing protein</fullName>
    </recommendedName>
</protein>
<dbReference type="SUPFAM" id="SSF74653">
    <property type="entry name" value="TolA/TonB C-terminal domain"/>
    <property type="match status" value="1"/>
</dbReference>
<keyword evidence="6 11" id="KW-0812">Transmembrane</keyword>
<dbReference type="EMBL" id="CP025704">
    <property type="protein sequence ID" value="AUN99221.1"/>
    <property type="molecule type" value="Genomic_DNA"/>
</dbReference>
<dbReference type="NCBIfam" id="TIGR01352">
    <property type="entry name" value="tonB_Cterm"/>
    <property type="match status" value="1"/>
</dbReference>
<dbReference type="InterPro" id="IPR006260">
    <property type="entry name" value="TonB/TolA_C"/>
</dbReference>
<dbReference type="PANTHER" id="PTHR33446">
    <property type="entry name" value="PROTEIN TONB-RELATED"/>
    <property type="match status" value="1"/>
</dbReference>
<dbReference type="GO" id="GO:0015031">
    <property type="term" value="P:protein transport"/>
    <property type="evidence" value="ECO:0007669"/>
    <property type="project" value="UniProtKB-KW"/>
</dbReference>
<sequence length="189" mass="20059">MPKITYSIILAVGVHIIVLLLSGLFLSKDSWRERNLIDIQFTSSGGGSRLFPDQPVVKKATGVKTEKPIALGQESASAAAASSGGASAVTNEAHGSAEGPGSGGGFNESVTSFSEPDYPRLAVKRSLEGQVKLRVNVSSEGLPESTAILESSGHDILDRAALEATKKWRFQKKGYPYAVEKNIVFKLRG</sequence>
<evidence type="ECO:0000256" key="1">
    <source>
        <dbReference type="ARBA" id="ARBA00004383"/>
    </source>
</evidence>
<comment type="similarity">
    <text evidence="2">Belongs to the TonB family.</text>
</comment>
<keyword evidence="8 11" id="KW-1133">Transmembrane helix</keyword>
<keyword evidence="9 11" id="KW-0472">Membrane</keyword>
<dbReference type="AlphaFoldDB" id="A0A2K9NUM1"/>